<reference evidence="1" key="1">
    <citation type="submission" date="2018-09" db="EMBL/GenBank/DDBJ databases">
        <authorList>
            <person name="Yuan Q."/>
            <person name="Jiang X."/>
            <person name="Jing Y."/>
            <person name="Cheng Q."/>
            <person name="Zhou D."/>
        </authorList>
    </citation>
    <scope>NUCLEOTIDE SEQUENCE</scope>
    <source>
        <strain evidence="1">150707804</strain>
        <plasmid evidence="1">p707804-3FII</plasmid>
    </source>
</reference>
<dbReference type="AlphaFoldDB" id="A0A482M1M2"/>
<dbReference type="EMBL" id="MH909329">
    <property type="protein sequence ID" value="QBQ66573.1"/>
    <property type="molecule type" value="Genomic_DNA"/>
</dbReference>
<sequence length="33" mass="3718">MENPIEVQVGQLWEEIDPDFINEVHIPGIAIDG</sequence>
<evidence type="ECO:0000313" key="1">
    <source>
        <dbReference type="EMBL" id="QBQ66573.1"/>
    </source>
</evidence>
<protein>
    <submittedName>
        <fullName evidence="1">Uncharacterized protein</fullName>
    </submittedName>
</protein>
<geneLocation type="plasmid" evidence="1">
    <name>p707804-3FII</name>
</geneLocation>
<name>A0A482M1M2_9ENTR</name>
<organism evidence="1">
    <name type="scientific">Leclercia adecarboxylata</name>
    <dbReference type="NCBI Taxonomy" id="83655"/>
    <lineage>
        <taxon>Bacteria</taxon>
        <taxon>Pseudomonadati</taxon>
        <taxon>Pseudomonadota</taxon>
        <taxon>Gammaproteobacteria</taxon>
        <taxon>Enterobacterales</taxon>
        <taxon>Enterobacteriaceae</taxon>
        <taxon>Leclercia</taxon>
    </lineage>
</organism>
<proteinExistence type="predicted"/>
<keyword evidence="1" id="KW-0614">Plasmid</keyword>
<accession>A0A482M1M2</accession>